<sequence length="444" mass="46849">MREEIIAAVKAAGVVGAGGAGFPTHVKINAAVDTVIVNGAECEPLLRAHQLLMDTESSKLLIGLKAVMLATGARRGVIGLKRKYAAAVDKLQAEFKQAKEQELELFFLADIYPAGDEQVLVHEVTGRIVPEGGIPLHVGVVVANVETMINIAEALAGKPVTGKYVTVTGAVGRPATFKAPIGMAIRELIELAGGTTVRDYAVIDGGPMMGKLTTVDQPVTKTTGGIIVLPAEHSLVSGKSMPWSVVANRAKAVCCNCRACTDVCPRYLLGHSLEPHRIMQAFGRGQCNAGDVVTQAFLCCECGACDTFGCTMGLSPRRVNAELKRQFGQAGIKNQHKAKPQYPRATRQYRLIPAKRLLYRLGLGAYDVKAPLAASPVITQAVRILLSQHIGAPAQPIVRVGAMVNKGDLIAVIPEGAAVGSNLHASISGQVYAVDDAITIRAMA</sequence>
<proteinExistence type="predicted"/>
<evidence type="ECO:0000256" key="4">
    <source>
        <dbReference type="ARBA" id="ARBA00022737"/>
    </source>
</evidence>
<dbReference type="Pfam" id="PF01512">
    <property type="entry name" value="Complex1_51K"/>
    <property type="match status" value="1"/>
</dbReference>
<dbReference type="PROSITE" id="PS51379">
    <property type="entry name" value="4FE4S_FER_2"/>
    <property type="match status" value="1"/>
</dbReference>
<dbReference type="PIRSF" id="PIRSF036408">
    <property type="entry name" value="PduS_prd"/>
    <property type="match status" value="1"/>
</dbReference>
<dbReference type="InterPro" id="IPR026902">
    <property type="entry name" value="RnfC_N"/>
</dbReference>
<keyword evidence="4" id="KW-0677">Repeat</keyword>
<organism evidence="9">
    <name type="scientific">uncultured Sporomusa sp</name>
    <dbReference type="NCBI Taxonomy" id="307249"/>
    <lineage>
        <taxon>Bacteria</taxon>
        <taxon>Bacillati</taxon>
        <taxon>Bacillota</taxon>
        <taxon>Negativicutes</taxon>
        <taxon>Selenomonadales</taxon>
        <taxon>Sporomusaceae</taxon>
        <taxon>Sporomusa</taxon>
        <taxon>environmental samples</taxon>
    </lineage>
</organism>
<dbReference type="GO" id="GO:0051539">
    <property type="term" value="F:4 iron, 4 sulfur cluster binding"/>
    <property type="evidence" value="ECO:0007669"/>
    <property type="project" value="UniProtKB-KW"/>
</dbReference>
<dbReference type="PROSITE" id="PS00198">
    <property type="entry name" value="4FE4S_FER_1"/>
    <property type="match status" value="1"/>
</dbReference>
<dbReference type="InterPro" id="IPR011538">
    <property type="entry name" value="Nuo51_FMN-bd"/>
</dbReference>
<dbReference type="InterPro" id="IPR010208">
    <property type="entry name" value="Ion_transpt_RnfC/RsxC"/>
</dbReference>
<dbReference type="AlphaFoldDB" id="A0A212LUD0"/>
<name>A0A212LUD0_9FIRM</name>
<dbReference type="Pfam" id="PF13534">
    <property type="entry name" value="Fer4_17"/>
    <property type="match status" value="1"/>
</dbReference>
<dbReference type="Pfam" id="PF13375">
    <property type="entry name" value="RnfC_N"/>
    <property type="match status" value="1"/>
</dbReference>
<keyword evidence="7" id="KW-0411">Iron-sulfur</keyword>
<dbReference type="InterPro" id="IPR017896">
    <property type="entry name" value="4Fe4S_Fe-S-bd"/>
</dbReference>
<keyword evidence="6" id="KW-0408">Iron</keyword>
<dbReference type="PANTHER" id="PTHR43034:SF2">
    <property type="entry name" value="ION-TRANSLOCATING OXIDOREDUCTASE COMPLEX SUBUNIT C"/>
    <property type="match status" value="1"/>
</dbReference>
<dbReference type="InterPro" id="IPR019554">
    <property type="entry name" value="Soluble_ligand-bd"/>
</dbReference>
<dbReference type="Pfam" id="PF10531">
    <property type="entry name" value="SLBB"/>
    <property type="match status" value="1"/>
</dbReference>
<dbReference type="Gene3D" id="3.40.50.11540">
    <property type="entry name" value="NADH-ubiquinone oxidoreductase 51kDa subunit"/>
    <property type="match status" value="1"/>
</dbReference>
<dbReference type="GO" id="GO:0046872">
    <property type="term" value="F:metal ion binding"/>
    <property type="evidence" value="ECO:0007669"/>
    <property type="project" value="UniProtKB-KW"/>
</dbReference>
<dbReference type="SUPFAM" id="SSF46548">
    <property type="entry name" value="alpha-helical ferredoxin"/>
    <property type="match status" value="1"/>
</dbReference>
<dbReference type="PANTHER" id="PTHR43034">
    <property type="entry name" value="ION-TRANSLOCATING OXIDOREDUCTASE COMPLEX SUBUNIT C"/>
    <property type="match status" value="1"/>
</dbReference>
<dbReference type="SUPFAM" id="SSF142984">
    <property type="entry name" value="Nqo1 middle domain-like"/>
    <property type="match status" value="1"/>
</dbReference>
<protein>
    <submittedName>
        <fullName evidence="9">Respiratory-chain NADH dehydrogenase domain 51 kDa subunit</fullName>
    </submittedName>
</protein>
<evidence type="ECO:0000256" key="3">
    <source>
        <dbReference type="ARBA" id="ARBA00022723"/>
    </source>
</evidence>
<dbReference type="GO" id="GO:0016020">
    <property type="term" value="C:membrane"/>
    <property type="evidence" value="ECO:0007669"/>
    <property type="project" value="InterPro"/>
</dbReference>
<evidence type="ECO:0000256" key="7">
    <source>
        <dbReference type="ARBA" id="ARBA00023014"/>
    </source>
</evidence>
<keyword evidence="5" id="KW-0249">Electron transport</keyword>
<evidence type="ECO:0000256" key="1">
    <source>
        <dbReference type="ARBA" id="ARBA00022448"/>
    </source>
</evidence>
<dbReference type="EMBL" id="FMJE01000003">
    <property type="protein sequence ID" value="SCM81117.1"/>
    <property type="molecule type" value="Genomic_DNA"/>
</dbReference>
<evidence type="ECO:0000256" key="5">
    <source>
        <dbReference type="ARBA" id="ARBA00022982"/>
    </source>
</evidence>
<gene>
    <name evidence="9" type="ORF">KL86SPO_31296</name>
</gene>
<dbReference type="Gene3D" id="3.10.20.600">
    <property type="match status" value="1"/>
</dbReference>
<dbReference type="GO" id="GO:0009055">
    <property type="term" value="F:electron transfer activity"/>
    <property type="evidence" value="ECO:0007669"/>
    <property type="project" value="InterPro"/>
</dbReference>
<feature type="domain" description="4Fe-4S ferredoxin-type" evidence="8">
    <location>
        <begin position="243"/>
        <end position="274"/>
    </location>
</feature>
<dbReference type="RefSeq" id="WP_288184230.1">
    <property type="nucleotide sequence ID" value="NZ_LT608335.1"/>
</dbReference>
<evidence type="ECO:0000259" key="8">
    <source>
        <dbReference type="PROSITE" id="PS51379"/>
    </source>
</evidence>
<dbReference type="InterPro" id="IPR037225">
    <property type="entry name" value="Nuo51_FMN-bd_sf"/>
</dbReference>
<accession>A0A212LUD0</accession>
<evidence type="ECO:0000256" key="2">
    <source>
        <dbReference type="ARBA" id="ARBA00022485"/>
    </source>
</evidence>
<dbReference type="SUPFAM" id="SSF142019">
    <property type="entry name" value="Nqo1 FMN-binding domain-like"/>
    <property type="match status" value="1"/>
</dbReference>
<dbReference type="InterPro" id="IPR017900">
    <property type="entry name" value="4Fe4S_Fe_S_CS"/>
</dbReference>
<keyword evidence="1" id="KW-0813">Transport</keyword>
<keyword evidence="3" id="KW-0479">Metal-binding</keyword>
<reference evidence="9" key="1">
    <citation type="submission" date="2016-08" db="EMBL/GenBank/DDBJ databases">
        <authorList>
            <person name="Seilhamer J.J."/>
        </authorList>
    </citation>
    <scope>NUCLEOTIDE SEQUENCE</scope>
    <source>
        <strain evidence="9">86</strain>
    </source>
</reference>
<dbReference type="InterPro" id="IPR017054">
    <property type="entry name" value="PduS"/>
</dbReference>
<evidence type="ECO:0000313" key="9">
    <source>
        <dbReference type="EMBL" id="SCM81117.1"/>
    </source>
</evidence>
<keyword evidence="2" id="KW-0004">4Fe-4S</keyword>
<evidence type="ECO:0000256" key="6">
    <source>
        <dbReference type="ARBA" id="ARBA00023004"/>
    </source>
</evidence>